<dbReference type="PRINTS" id="PR00411">
    <property type="entry name" value="PNDRDTASEI"/>
</dbReference>
<dbReference type="InterPro" id="IPR036188">
    <property type="entry name" value="FAD/NAD-bd_sf"/>
</dbReference>
<sequence length="469" mass="51469">MGATHAASAARNVVVLGASYAGSHAAELLARTLPPSHRVVVVDRQSHFNHLYLHPRVSVVPGHAQKVFIPYGGVLPAPPPAPAPIARHVIIHASVTAITDEHIELDRDLLESERDVGGDEDEVEKLTNELEKAKLGAESPRERRQATRRLAWDYLIYALGCTLPPPLTTTARTKKDGVAFLESQQQLIASASSILIAGGGALGIQYASDIADLYNNPSNASLLSSPPPPKKRITLVHSRDRFLPLYKQEVHEEVLRRMEELGVEVVLGERVQLPDAKDDKPGTMKTLKFKDGREVAYDLLLRCTGQKPNSQLFRDFLPDTLDEWGYIEIRPTLQVDVSKVENADKLSEKVKRNVYAIGDVANAGVIKAGHTGWNQAGFATQNIMCCIETDALNAARAKDERMSEPELVEYEKTPPQIKVTLGLRHSVSELLPDMQAKETVVQTGSDGPVDGYYKVVWERMGADPSDVSV</sequence>
<dbReference type="EMBL" id="LK052944">
    <property type="protein sequence ID" value="CDR44223.1"/>
    <property type="molecule type" value="Genomic_DNA"/>
</dbReference>
<reference evidence="2" key="1">
    <citation type="journal article" date="2014" name="Genome Announc.">
        <title>Draft genome sequence of Rhodosporidium toruloides CECT1137, an oleaginous yeast of biotechnological interest.</title>
        <authorList>
            <person name="Morin N."/>
            <person name="Calcas X."/>
            <person name="Devillers H."/>
            <person name="Durrens P."/>
            <person name="Sherman D.J."/>
            <person name="Nicaud J.-M."/>
            <person name="Neuveglise C."/>
        </authorList>
    </citation>
    <scope>NUCLEOTIDE SEQUENCE</scope>
    <source>
        <strain evidence="2">CECT1137</strain>
    </source>
</reference>
<dbReference type="PANTHER" id="PTHR43735:SF2">
    <property type="entry name" value="FE-REGULATED PROTEIN 8"/>
    <property type="match status" value="1"/>
</dbReference>
<evidence type="ECO:0000259" key="1">
    <source>
        <dbReference type="Pfam" id="PF07992"/>
    </source>
</evidence>
<dbReference type="SUPFAM" id="SSF51905">
    <property type="entry name" value="FAD/NAD(P)-binding domain"/>
    <property type="match status" value="1"/>
</dbReference>
<dbReference type="Pfam" id="PF07992">
    <property type="entry name" value="Pyr_redox_2"/>
    <property type="match status" value="1"/>
</dbReference>
<dbReference type="OrthoDB" id="202203at2759"/>
<evidence type="ECO:0000313" key="2">
    <source>
        <dbReference type="EMBL" id="CDR44223.1"/>
    </source>
</evidence>
<dbReference type="Gene3D" id="3.50.50.100">
    <property type="match status" value="1"/>
</dbReference>
<gene>
    <name evidence="2" type="ORF">RHTO0S_09e01376g</name>
</gene>
<dbReference type="AlphaFoldDB" id="A0A061B412"/>
<name>A0A061B412_RHOTO</name>
<dbReference type="GO" id="GO:0004174">
    <property type="term" value="F:electron-transferring-flavoprotein dehydrogenase activity"/>
    <property type="evidence" value="ECO:0007669"/>
    <property type="project" value="TreeGrafter"/>
</dbReference>
<dbReference type="PRINTS" id="PR00368">
    <property type="entry name" value="FADPNR"/>
</dbReference>
<proteinExistence type="predicted"/>
<accession>A0A061B412</accession>
<dbReference type="GO" id="GO:0050660">
    <property type="term" value="F:flavin adenine dinucleotide binding"/>
    <property type="evidence" value="ECO:0007669"/>
    <property type="project" value="TreeGrafter"/>
</dbReference>
<organism evidence="2">
    <name type="scientific">Rhodotorula toruloides</name>
    <name type="common">Yeast</name>
    <name type="synonym">Rhodosporidium toruloides</name>
    <dbReference type="NCBI Taxonomy" id="5286"/>
    <lineage>
        <taxon>Eukaryota</taxon>
        <taxon>Fungi</taxon>
        <taxon>Dikarya</taxon>
        <taxon>Basidiomycota</taxon>
        <taxon>Pucciniomycotina</taxon>
        <taxon>Microbotryomycetes</taxon>
        <taxon>Sporidiobolales</taxon>
        <taxon>Sporidiobolaceae</taxon>
        <taxon>Rhodotorula</taxon>
    </lineage>
</organism>
<dbReference type="InterPro" id="IPR023753">
    <property type="entry name" value="FAD/NAD-binding_dom"/>
</dbReference>
<dbReference type="GO" id="GO:0005737">
    <property type="term" value="C:cytoplasm"/>
    <property type="evidence" value="ECO:0007669"/>
    <property type="project" value="TreeGrafter"/>
</dbReference>
<protein>
    <submittedName>
        <fullName evidence="2">RHTO0S09e01376g1_1</fullName>
    </submittedName>
</protein>
<feature type="domain" description="FAD/NAD(P)-binding" evidence="1">
    <location>
        <begin position="12"/>
        <end position="375"/>
    </location>
</feature>
<dbReference type="PANTHER" id="PTHR43735">
    <property type="entry name" value="APOPTOSIS-INDUCING FACTOR 1"/>
    <property type="match status" value="1"/>
</dbReference>